<organism evidence="2 3">
    <name type="scientific">Romanomermis culicivorax</name>
    <name type="common">Nematode worm</name>
    <dbReference type="NCBI Taxonomy" id="13658"/>
    <lineage>
        <taxon>Eukaryota</taxon>
        <taxon>Metazoa</taxon>
        <taxon>Ecdysozoa</taxon>
        <taxon>Nematoda</taxon>
        <taxon>Enoplea</taxon>
        <taxon>Dorylaimia</taxon>
        <taxon>Mermithida</taxon>
        <taxon>Mermithoidea</taxon>
        <taxon>Mermithidae</taxon>
        <taxon>Romanomermis</taxon>
    </lineage>
</organism>
<accession>A0A915HLM4</accession>
<keyword evidence="2" id="KW-1185">Reference proteome</keyword>
<dbReference type="AlphaFoldDB" id="A0A915HLM4"/>
<keyword evidence="1" id="KW-0472">Membrane</keyword>
<dbReference type="Proteomes" id="UP000887565">
    <property type="component" value="Unplaced"/>
</dbReference>
<name>A0A915HLM4_ROMCU</name>
<reference evidence="3" key="1">
    <citation type="submission" date="2022-11" db="UniProtKB">
        <authorList>
            <consortium name="WormBaseParasite"/>
        </authorList>
    </citation>
    <scope>IDENTIFICATION</scope>
</reference>
<protein>
    <submittedName>
        <fullName evidence="3">Uncharacterized protein</fullName>
    </submittedName>
</protein>
<sequence length="208" mass="23740">MMKDCQPPPPLCPIQPVAPFDIVTSHIVNISNVSKKMPYVIVFQDYFRKYVEATLIPDTSAASIVDTFVMWFSSLTNVYIYALFSVNSFDMQLRAGASRRGMRRKRSYIDPILPTHNRTMQTNAISTIMISIASKSPDSCTSTVILRPLSIVWSQQCTIRCALTTVWSRKLLNIYESHNFAALKLFPSTPNKFPDINMRMLQKIVYDK</sequence>
<keyword evidence="1" id="KW-0812">Transmembrane</keyword>
<dbReference type="WBParaSite" id="nRc.2.0.1.t02574-RA">
    <property type="protein sequence ID" value="nRc.2.0.1.t02574-RA"/>
    <property type="gene ID" value="nRc.2.0.1.g02574"/>
</dbReference>
<evidence type="ECO:0000313" key="2">
    <source>
        <dbReference type="Proteomes" id="UP000887565"/>
    </source>
</evidence>
<feature type="transmembrane region" description="Helical" evidence="1">
    <location>
        <begin position="78"/>
        <end position="97"/>
    </location>
</feature>
<proteinExistence type="predicted"/>
<evidence type="ECO:0000313" key="3">
    <source>
        <dbReference type="WBParaSite" id="nRc.2.0.1.t02574-RA"/>
    </source>
</evidence>
<evidence type="ECO:0000256" key="1">
    <source>
        <dbReference type="SAM" id="Phobius"/>
    </source>
</evidence>
<keyword evidence="1" id="KW-1133">Transmembrane helix</keyword>